<evidence type="ECO:0000256" key="3">
    <source>
        <dbReference type="ARBA" id="ARBA00013109"/>
    </source>
</evidence>
<dbReference type="GeneID" id="17273907"/>
<dbReference type="InterPro" id="IPR039793">
    <property type="entry name" value="UROS/Hem4"/>
</dbReference>
<dbReference type="SUPFAM" id="SSF69618">
    <property type="entry name" value="HemD-like"/>
    <property type="match status" value="1"/>
</dbReference>
<dbReference type="STRING" id="2903.R1ERV5"/>
<dbReference type="InterPro" id="IPR036108">
    <property type="entry name" value="4pyrrol_syn_uPrphyn_synt_sf"/>
</dbReference>
<comment type="similarity">
    <text evidence="2 7">Belongs to the uroporphyrinogen-III synthase family.</text>
</comment>
<evidence type="ECO:0000256" key="5">
    <source>
        <dbReference type="ARBA" id="ARBA00023244"/>
    </source>
</evidence>
<keyword evidence="10" id="KW-1185">Reference proteome</keyword>
<dbReference type="Pfam" id="PF02602">
    <property type="entry name" value="HEM4"/>
    <property type="match status" value="1"/>
</dbReference>
<protein>
    <recommendedName>
        <fullName evidence="3 7">Uroporphyrinogen-III synthase</fullName>
        <ecNumber evidence="3 7">4.2.1.75</ecNumber>
    </recommendedName>
</protein>
<name>A0A0D3JJA9_EMIH1</name>
<evidence type="ECO:0000256" key="6">
    <source>
        <dbReference type="ARBA" id="ARBA00048617"/>
    </source>
</evidence>
<dbReference type="InterPro" id="IPR003754">
    <property type="entry name" value="4pyrrol_synth_uPrphyn_synth"/>
</dbReference>
<dbReference type="GeneID" id="17269139"/>
<dbReference type="AlphaFoldDB" id="A0A0D3JJA9"/>
<sequence>PAVILTRERGKNGKLDALLRERGVPTAELPCIAFQQLPAGQAELPPALAEETPAWVVVTSPEAAGVLAEGWERAGRPHLRLASVGGATAKALQSLGLRSAFTPTKATGRALAEELPLDHGDSGGGDGAPPAVLYPCSALAADTVCAGLERRGFGVRRIDTYTTVAAEWGPSEEEAARAASVVSFGSPSAVRVWHERVGSGAVAACIGETSAAQARELGFSQARVIAPDSPGVEAWAETIL</sequence>
<dbReference type="EnsemblProtists" id="EOD28361">
    <property type="protein sequence ID" value="EOD28361"/>
    <property type="gene ID" value="EMIHUDRAFT_54867"/>
</dbReference>
<proteinExistence type="inferred from homology"/>
<dbReference type="HOGENOM" id="CLU_011276_9_2_1"/>
<feature type="domain" description="Tetrapyrrole biosynthesis uroporphyrinogen III synthase" evidence="8">
    <location>
        <begin position="15"/>
        <end position="224"/>
    </location>
</feature>
<evidence type="ECO:0000256" key="1">
    <source>
        <dbReference type="ARBA" id="ARBA00004772"/>
    </source>
</evidence>
<dbReference type="Gene3D" id="3.40.50.10090">
    <property type="match status" value="2"/>
</dbReference>
<dbReference type="RefSeq" id="XP_005780790.1">
    <property type="nucleotide sequence ID" value="XM_005780733.1"/>
</dbReference>
<evidence type="ECO:0000256" key="2">
    <source>
        <dbReference type="ARBA" id="ARBA00008133"/>
    </source>
</evidence>
<dbReference type="RefSeq" id="XP_005776023.1">
    <property type="nucleotide sequence ID" value="XM_005775966.1"/>
</dbReference>
<comment type="catalytic activity">
    <reaction evidence="6 7">
        <text>hydroxymethylbilane = uroporphyrinogen III + H2O</text>
        <dbReference type="Rhea" id="RHEA:18965"/>
        <dbReference type="ChEBI" id="CHEBI:15377"/>
        <dbReference type="ChEBI" id="CHEBI:57308"/>
        <dbReference type="ChEBI" id="CHEBI:57845"/>
        <dbReference type="EC" id="4.2.1.75"/>
    </reaction>
</comment>
<dbReference type="GO" id="GO:0006782">
    <property type="term" value="P:protoporphyrinogen IX biosynthetic process"/>
    <property type="evidence" value="ECO:0007669"/>
    <property type="project" value="UniProtKB-UniRule"/>
</dbReference>
<dbReference type="GO" id="GO:0006780">
    <property type="term" value="P:uroporphyrinogen III biosynthetic process"/>
    <property type="evidence" value="ECO:0007669"/>
    <property type="project" value="UniProtKB-UniRule"/>
</dbReference>
<evidence type="ECO:0000313" key="9">
    <source>
        <dbReference type="EnsemblProtists" id="EOD23594"/>
    </source>
</evidence>
<reference evidence="10" key="1">
    <citation type="journal article" date="2013" name="Nature">
        <title>Pan genome of the phytoplankton Emiliania underpins its global distribution.</title>
        <authorList>
            <person name="Read B.A."/>
            <person name="Kegel J."/>
            <person name="Klute M.J."/>
            <person name="Kuo A."/>
            <person name="Lefebvre S.C."/>
            <person name="Maumus F."/>
            <person name="Mayer C."/>
            <person name="Miller J."/>
            <person name="Monier A."/>
            <person name="Salamov A."/>
            <person name="Young J."/>
            <person name="Aguilar M."/>
            <person name="Claverie J.M."/>
            <person name="Frickenhaus S."/>
            <person name="Gonzalez K."/>
            <person name="Herman E.K."/>
            <person name="Lin Y.C."/>
            <person name="Napier J."/>
            <person name="Ogata H."/>
            <person name="Sarno A.F."/>
            <person name="Shmutz J."/>
            <person name="Schroeder D."/>
            <person name="de Vargas C."/>
            <person name="Verret F."/>
            <person name="von Dassow P."/>
            <person name="Valentin K."/>
            <person name="Van de Peer Y."/>
            <person name="Wheeler G."/>
            <person name="Dacks J.B."/>
            <person name="Delwiche C.F."/>
            <person name="Dyhrman S.T."/>
            <person name="Glockner G."/>
            <person name="John U."/>
            <person name="Richards T."/>
            <person name="Worden A.Z."/>
            <person name="Zhang X."/>
            <person name="Grigoriev I.V."/>
            <person name="Allen A.E."/>
            <person name="Bidle K."/>
            <person name="Borodovsky M."/>
            <person name="Bowler C."/>
            <person name="Brownlee C."/>
            <person name="Cock J.M."/>
            <person name="Elias M."/>
            <person name="Gladyshev V.N."/>
            <person name="Groth M."/>
            <person name="Guda C."/>
            <person name="Hadaegh A."/>
            <person name="Iglesias-Rodriguez M.D."/>
            <person name="Jenkins J."/>
            <person name="Jones B.M."/>
            <person name="Lawson T."/>
            <person name="Leese F."/>
            <person name="Lindquist E."/>
            <person name="Lobanov A."/>
            <person name="Lomsadze A."/>
            <person name="Malik S.B."/>
            <person name="Marsh M.E."/>
            <person name="Mackinder L."/>
            <person name="Mock T."/>
            <person name="Mueller-Roeber B."/>
            <person name="Pagarete A."/>
            <person name="Parker M."/>
            <person name="Probert I."/>
            <person name="Quesneville H."/>
            <person name="Raines C."/>
            <person name="Rensing S.A."/>
            <person name="Riano-Pachon D.M."/>
            <person name="Richier S."/>
            <person name="Rokitta S."/>
            <person name="Shiraiwa Y."/>
            <person name="Soanes D.M."/>
            <person name="van der Giezen M."/>
            <person name="Wahlund T.M."/>
            <person name="Williams B."/>
            <person name="Wilson W."/>
            <person name="Wolfe G."/>
            <person name="Wurch L.L."/>
        </authorList>
    </citation>
    <scope>NUCLEOTIDE SEQUENCE</scope>
</reference>
<dbReference type="EnsemblProtists" id="EOD23594">
    <property type="protein sequence ID" value="EOD23594"/>
    <property type="gene ID" value="EMIHUDRAFT_54852"/>
</dbReference>
<comment type="function">
    <text evidence="7">Catalyzes cyclization of the linear tetrapyrrole, hydroxymethylbilane, to the macrocyclic uroporphyrinogen III.</text>
</comment>
<dbReference type="KEGG" id="ehx:EMIHUDRAFT_54867"/>
<dbReference type="PANTHER" id="PTHR38042:SF1">
    <property type="entry name" value="UROPORPHYRINOGEN-III SYNTHASE, CHLOROPLASTIC"/>
    <property type="match status" value="1"/>
</dbReference>
<dbReference type="KEGG" id="ehx:EMIHUDRAFT_54852"/>
<evidence type="ECO:0000256" key="7">
    <source>
        <dbReference type="RuleBase" id="RU366031"/>
    </source>
</evidence>
<keyword evidence="4 7" id="KW-0456">Lyase</keyword>
<evidence type="ECO:0000313" key="10">
    <source>
        <dbReference type="Proteomes" id="UP000013827"/>
    </source>
</evidence>
<evidence type="ECO:0000256" key="4">
    <source>
        <dbReference type="ARBA" id="ARBA00023239"/>
    </source>
</evidence>
<organism evidence="9 10">
    <name type="scientific">Emiliania huxleyi (strain CCMP1516)</name>
    <dbReference type="NCBI Taxonomy" id="280463"/>
    <lineage>
        <taxon>Eukaryota</taxon>
        <taxon>Haptista</taxon>
        <taxon>Haptophyta</taxon>
        <taxon>Prymnesiophyceae</taxon>
        <taxon>Isochrysidales</taxon>
        <taxon>Noelaerhabdaceae</taxon>
        <taxon>Emiliania</taxon>
    </lineage>
</organism>
<dbReference type="OMA" id="WVESIME"/>
<comment type="pathway">
    <text evidence="1 7">Porphyrin-containing compound metabolism; protoporphyrin-IX biosynthesis; coproporphyrinogen-III from 5-aminolevulinate: step 3/4.</text>
</comment>
<dbReference type="GO" id="GO:0004852">
    <property type="term" value="F:uroporphyrinogen-III synthase activity"/>
    <property type="evidence" value="ECO:0007669"/>
    <property type="project" value="UniProtKB-UniRule"/>
</dbReference>
<dbReference type="PANTHER" id="PTHR38042">
    <property type="entry name" value="UROPORPHYRINOGEN-III SYNTHASE, CHLOROPLASTIC"/>
    <property type="match status" value="1"/>
</dbReference>
<dbReference type="CDD" id="cd06578">
    <property type="entry name" value="HemD"/>
    <property type="match status" value="1"/>
</dbReference>
<dbReference type="UniPathway" id="UPA00251">
    <property type="reaction ID" value="UER00320"/>
</dbReference>
<dbReference type="eggNOG" id="ENOG502QST9">
    <property type="taxonomic scope" value="Eukaryota"/>
</dbReference>
<evidence type="ECO:0000259" key="8">
    <source>
        <dbReference type="Pfam" id="PF02602"/>
    </source>
</evidence>
<dbReference type="Proteomes" id="UP000013827">
    <property type="component" value="Unassembled WGS sequence"/>
</dbReference>
<keyword evidence="5 7" id="KW-0627">Porphyrin biosynthesis</keyword>
<reference evidence="9" key="2">
    <citation type="submission" date="2024-10" db="UniProtKB">
        <authorList>
            <consortium name="EnsemblProtists"/>
        </authorList>
    </citation>
    <scope>IDENTIFICATION</scope>
</reference>
<dbReference type="PaxDb" id="2903-EOD23594"/>
<accession>A0A0D3JJA9</accession>
<dbReference type="EC" id="4.2.1.75" evidence="3 7"/>